<dbReference type="AlphaFoldDB" id="H0EPZ3"/>
<sequence length="112" mass="12941">MAASFLHFISVSFGWIYFFCWSFSFYPQPILNFRRSSTTGTTIDFPAINVLGFIAYFVSNAAFLYSPQIRTQQLSTRRLVGHNWKPGQADVGKLTRHLEYNALEFIFKNAKL</sequence>
<evidence type="ECO:0000256" key="2">
    <source>
        <dbReference type="ARBA" id="ARBA00022448"/>
    </source>
</evidence>
<keyword evidence="2" id="KW-0813">Transport</keyword>
<evidence type="ECO:0000256" key="5">
    <source>
        <dbReference type="ARBA" id="ARBA00022989"/>
    </source>
</evidence>
<dbReference type="InterPro" id="IPR006603">
    <property type="entry name" value="PQ-loop_rpt"/>
</dbReference>
<evidence type="ECO:0000256" key="1">
    <source>
        <dbReference type="ARBA" id="ARBA00004127"/>
    </source>
</evidence>
<keyword evidence="5 7" id="KW-1133">Transmembrane helix</keyword>
<dbReference type="InterPro" id="IPR005282">
    <property type="entry name" value="LC_transporter"/>
</dbReference>
<evidence type="ECO:0000256" key="4">
    <source>
        <dbReference type="ARBA" id="ARBA00022737"/>
    </source>
</evidence>
<keyword evidence="4" id="KW-0677">Repeat</keyword>
<accession>H0EPZ3</accession>
<dbReference type="GO" id="GO:0005774">
    <property type="term" value="C:vacuolar membrane"/>
    <property type="evidence" value="ECO:0007669"/>
    <property type="project" value="TreeGrafter"/>
</dbReference>
<dbReference type="EMBL" id="AGUE01000117">
    <property type="protein sequence ID" value="EHK99435.1"/>
    <property type="molecule type" value="Genomic_DNA"/>
</dbReference>
<evidence type="ECO:0000256" key="7">
    <source>
        <dbReference type="SAM" id="Phobius"/>
    </source>
</evidence>
<organism evidence="8 9">
    <name type="scientific">Glarea lozoyensis (strain ATCC 74030 / MF5533)</name>
    <dbReference type="NCBI Taxonomy" id="1104152"/>
    <lineage>
        <taxon>Eukaryota</taxon>
        <taxon>Fungi</taxon>
        <taxon>Dikarya</taxon>
        <taxon>Ascomycota</taxon>
        <taxon>Pezizomycotina</taxon>
        <taxon>Leotiomycetes</taxon>
        <taxon>Helotiales</taxon>
        <taxon>Helotiaceae</taxon>
        <taxon>Glarea</taxon>
    </lineage>
</organism>
<gene>
    <name evidence="8" type="ORF">M7I_4734</name>
</gene>
<dbReference type="PANTHER" id="PTHR13131:SF5">
    <property type="entry name" value="CYSTINOSIN"/>
    <property type="match status" value="1"/>
</dbReference>
<dbReference type="GO" id="GO:0000324">
    <property type="term" value="C:fungal-type vacuole"/>
    <property type="evidence" value="ECO:0007669"/>
    <property type="project" value="TreeGrafter"/>
</dbReference>
<dbReference type="GO" id="GO:0012505">
    <property type="term" value="C:endomembrane system"/>
    <property type="evidence" value="ECO:0007669"/>
    <property type="project" value="UniProtKB-SubCell"/>
</dbReference>
<protein>
    <submittedName>
        <fullName evidence="8">Putative Cystinosin</fullName>
    </submittedName>
</protein>
<dbReference type="Proteomes" id="UP000005446">
    <property type="component" value="Unassembled WGS sequence"/>
</dbReference>
<comment type="subcellular location">
    <subcellularLocation>
        <location evidence="1">Endomembrane system</location>
        <topology evidence="1">Multi-pass membrane protein</topology>
    </subcellularLocation>
</comment>
<dbReference type="Gene3D" id="1.20.1280.290">
    <property type="match status" value="1"/>
</dbReference>
<dbReference type="HOGENOM" id="CLU_2146117_0_0_1"/>
<keyword evidence="9" id="KW-1185">Reference proteome</keyword>
<evidence type="ECO:0000313" key="9">
    <source>
        <dbReference type="Proteomes" id="UP000005446"/>
    </source>
</evidence>
<evidence type="ECO:0000313" key="8">
    <source>
        <dbReference type="EMBL" id="EHK99435.1"/>
    </source>
</evidence>
<feature type="transmembrane region" description="Helical" evidence="7">
    <location>
        <begin position="5"/>
        <end position="26"/>
    </location>
</feature>
<proteinExistence type="predicted"/>
<dbReference type="Pfam" id="PF04193">
    <property type="entry name" value="PQ-loop"/>
    <property type="match status" value="1"/>
</dbReference>
<dbReference type="InParanoid" id="H0EPZ3"/>
<feature type="transmembrane region" description="Helical" evidence="7">
    <location>
        <begin position="46"/>
        <end position="65"/>
    </location>
</feature>
<name>H0EPZ3_GLAL7</name>
<comment type="caution">
    <text evidence="8">The sequence shown here is derived from an EMBL/GenBank/DDBJ whole genome shotgun (WGS) entry which is preliminary data.</text>
</comment>
<dbReference type="GO" id="GO:0015184">
    <property type="term" value="F:L-cystine transmembrane transporter activity"/>
    <property type="evidence" value="ECO:0007669"/>
    <property type="project" value="TreeGrafter"/>
</dbReference>
<keyword evidence="6 7" id="KW-0472">Membrane</keyword>
<keyword evidence="3 7" id="KW-0812">Transmembrane</keyword>
<evidence type="ECO:0000256" key="6">
    <source>
        <dbReference type="ARBA" id="ARBA00023136"/>
    </source>
</evidence>
<evidence type="ECO:0000256" key="3">
    <source>
        <dbReference type="ARBA" id="ARBA00022692"/>
    </source>
</evidence>
<reference evidence="8 9" key="1">
    <citation type="journal article" date="2012" name="Eukaryot. Cell">
        <title>Genome sequence of the fungus Glarea lozoyensis: the first genome sequence of a species from the Helotiaceae family.</title>
        <authorList>
            <person name="Youssar L."/>
            <person name="Gruening B.A."/>
            <person name="Erxleben A."/>
            <person name="Guenther S."/>
            <person name="Huettel W."/>
        </authorList>
    </citation>
    <scope>NUCLEOTIDE SEQUENCE [LARGE SCALE GENOMIC DNA]</scope>
    <source>
        <strain evidence="9">ATCC 74030 / MF5533</strain>
    </source>
</reference>
<dbReference type="OrthoDB" id="75720at2759"/>
<dbReference type="PANTHER" id="PTHR13131">
    <property type="entry name" value="CYSTINOSIN"/>
    <property type="match status" value="1"/>
</dbReference>